<evidence type="ECO:0000256" key="3">
    <source>
        <dbReference type="ARBA" id="ARBA00023186"/>
    </source>
</evidence>
<dbReference type="PANTHER" id="PTHR46749">
    <property type="entry name" value="COMPLEX III ASSEMBLY FACTOR LYRM7"/>
    <property type="match status" value="1"/>
</dbReference>
<evidence type="ECO:0000259" key="4">
    <source>
        <dbReference type="Pfam" id="PF05347"/>
    </source>
</evidence>
<dbReference type="InterPro" id="IPR008011">
    <property type="entry name" value="Complex1_LYR_dom"/>
</dbReference>
<dbReference type="GO" id="GO:0044183">
    <property type="term" value="F:protein folding chaperone"/>
    <property type="evidence" value="ECO:0007669"/>
    <property type="project" value="TreeGrafter"/>
</dbReference>
<dbReference type="GO" id="GO:0034551">
    <property type="term" value="P:mitochondrial respiratory chain complex III assembly"/>
    <property type="evidence" value="ECO:0007669"/>
    <property type="project" value="InterPro"/>
</dbReference>
<organism evidence="5 6">
    <name type="scientific">Pisum sativum</name>
    <name type="common">Garden pea</name>
    <name type="synonym">Lathyrus oleraceus</name>
    <dbReference type="NCBI Taxonomy" id="3888"/>
    <lineage>
        <taxon>Eukaryota</taxon>
        <taxon>Viridiplantae</taxon>
        <taxon>Streptophyta</taxon>
        <taxon>Embryophyta</taxon>
        <taxon>Tracheophyta</taxon>
        <taxon>Spermatophyta</taxon>
        <taxon>Magnoliopsida</taxon>
        <taxon>eudicotyledons</taxon>
        <taxon>Gunneridae</taxon>
        <taxon>Pentapetalae</taxon>
        <taxon>rosids</taxon>
        <taxon>fabids</taxon>
        <taxon>Fabales</taxon>
        <taxon>Fabaceae</taxon>
        <taxon>Papilionoideae</taxon>
        <taxon>50 kb inversion clade</taxon>
        <taxon>NPAAA clade</taxon>
        <taxon>Hologalegina</taxon>
        <taxon>IRL clade</taxon>
        <taxon>Fabeae</taxon>
        <taxon>Lathyrus</taxon>
    </lineage>
</organism>
<accession>A0A9D4WCV8</accession>
<dbReference type="AlphaFoldDB" id="A0A9D4WCV8"/>
<feature type="non-terminal residue" evidence="5">
    <location>
        <position position="120"/>
    </location>
</feature>
<protein>
    <recommendedName>
        <fullName evidence="4">Complex 1 LYR protein domain-containing protein</fullName>
    </recommendedName>
</protein>
<reference evidence="5 6" key="1">
    <citation type="journal article" date="2022" name="Nat. Genet.">
        <title>Improved pea reference genome and pan-genome highlight genomic features and evolutionary characteristics.</title>
        <authorList>
            <person name="Yang T."/>
            <person name="Liu R."/>
            <person name="Luo Y."/>
            <person name="Hu S."/>
            <person name="Wang D."/>
            <person name="Wang C."/>
            <person name="Pandey M.K."/>
            <person name="Ge S."/>
            <person name="Xu Q."/>
            <person name="Li N."/>
            <person name="Li G."/>
            <person name="Huang Y."/>
            <person name="Saxena R.K."/>
            <person name="Ji Y."/>
            <person name="Li M."/>
            <person name="Yan X."/>
            <person name="He Y."/>
            <person name="Liu Y."/>
            <person name="Wang X."/>
            <person name="Xiang C."/>
            <person name="Varshney R.K."/>
            <person name="Ding H."/>
            <person name="Gao S."/>
            <person name="Zong X."/>
        </authorList>
    </citation>
    <scope>NUCLEOTIDE SEQUENCE [LARGE SCALE GENOMIC DNA]</scope>
    <source>
        <strain evidence="5 6">cv. Zhongwan 6</strain>
    </source>
</reference>
<dbReference type="GO" id="GO:0005759">
    <property type="term" value="C:mitochondrial matrix"/>
    <property type="evidence" value="ECO:0007669"/>
    <property type="project" value="UniProtKB-SubCell"/>
</dbReference>
<dbReference type="CDD" id="cd20267">
    <property type="entry name" value="Complex1_LYR_LYRM7"/>
    <property type="match status" value="1"/>
</dbReference>
<keyword evidence="6" id="KW-1185">Reference proteome</keyword>
<dbReference type="InterPro" id="IPR045298">
    <property type="entry name" value="Complex1_LYR_LYRM7"/>
</dbReference>
<dbReference type="Proteomes" id="UP001058974">
    <property type="component" value="Chromosome 6"/>
</dbReference>
<dbReference type="Gramene" id="Psat06G0451100-T1">
    <property type="protein sequence ID" value="KAI5399154.1"/>
    <property type="gene ID" value="KIW84_064511"/>
</dbReference>
<gene>
    <name evidence="5" type="ORF">KIW84_064511</name>
</gene>
<evidence type="ECO:0000313" key="6">
    <source>
        <dbReference type="Proteomes" id="UP001058974"/>
    </source>
</evidence>
<comment type="caution">
    <text evidence="5">The sequence shown here is derived from an EMBL/GenBank/DDBJ whole genome shotgun (WGS) entry which is preliminary data.</text>
</comment>
<comment type="subcellular location">
    <subcellularLocation>
        <location evidence="1">Mitochondrion matrix</location>
    </subcellularLocation>
</comment>
<feature type="domain" description="Complex 1 LYR protein" evidence="4">
    <location>
        <begin position="19"/>
        <end position="76"/>
    </location>
</feature>
<evidence type="ECO:0000256" key="2">
    <source>
        <dbReference type="ARBA" id="ARBA00023128"/>
    </source>
</evidence>
<evidence type="ECO:0000313" key="5">
    <source>
        <dbReference type="EMBL" id="KAI5399154.1"/>
    </source>
</evidence>
<keyword evidence="2" id="KW-0496">Mitochondrion</keyword>
<name>A0A9D4WCV8_PEA</name>
<sequence>KGNETKKKISPAQNMRRVEVLSAYRAVLKATRKSFAGDSQMLKGSAAEVRKQFEENRNVTSEAEIQKLLTEANEASDFITNMIVQAKLNPDAGSYVVKPGKEHAGATLEIPSEEIIRKSG</sequence>
<dbReference type="PANTHER" id="PTHR46749:SF1">
    <property type="entry name" value="COMPLEX III ASSEMBLY FACTOR LYRM7"/>
    <property type="match status" value="1"/>
</dbReference>
<keyword evidence="3" id="KW-0143">Chaperone</keyword>
<dbReference type="EMBL" id="JAMSHJ010000006">
    <property type="protein sequence ID" value="KAI5399154.1"/>
    <property type="molecule type" value="Genomic_DNA"/>
</dbReference>
<dbReference type="Pfam" id="PF05347">
    <property type="entry name" value="Complex1_LYR"/>
    <property type="match status" value="1"/>
</dbReference>
<dbReference type="InterPro" id="IPR050435">
    <property type="entry name" value="MZM1/LYRM7"/>
</dbReference>
<proteinExistence type="predicted"/>
<evidence type="ECO:0000256" key="1">
    <source>
        <dbReference type="ARBA" id="ARBA00004305"/>
    </source>
</evidence>